<reference evidence="4 5" key="1">
    <citation type="submission" date="2019-03" db="EMBL/GenBank/DDBJ databases">
        <title>Genomic Encyclopedia of Type Strains, Phase III (KMG-III): the genomes of soil and plant-associated and newly described type strains.</title>
        <authorList>
            <person name="Whitman W."/>
        </authorList>
    </citation>
    <scope>NUCLEOTIDE SEQUENCE [LARGE SCALE GENOMIC DNA]</scope>
    <source>
        <strain evidence="4 5">VKM Ac-2527</strain>
    </source>
</reference>
<keyword evidence="2" id="KW-0732">Signal</keyword>
<dbReference type="SUPFAM" id="SSF56601">
    <property type="entry name" value="beta-lactamase/transpeptidase-like"/>
    <property type="match status" value="1"/>
</dbReference>
<dbReference type="Pfam" id="PF00144">
    <property type="entry name" value="Beta-lactamase"/>
    <property type="match status" value="1"/>
</dbReference>
<feature type="region of interest" description="Disordered" evidence="1">
    <location>
        <begin position="27"/>
        <end position="63"/>
    </location>
</feature>
<dbReference type="InterPro" id="IPR050491">
    <property type="entry name" value="AmpC-like"/>
</dbReference>
<evidence type="ECO:0000313" key="5">
    <source>
        <dbReference type="Proteomes" id="UP000295388"/>
    </source>
</evidence>
<dbReference type="PANTHER" id="PTHR46825">
    <property type="entry name" value="D-ALANYL-D-ALANINE-CARBOXYPEPTIDASE/ENDOPEPTIDASE AMPH"/>
    <property type="match status" value="1"/>
</dbReference>
<dbReference type="InterPro" id="IPR001466">
    <property type="entry name" value="Beta-lactam-related"/>
</dbReference>
<name>A0A4R6KL72_9ACTN</name>
<dbReference type="Proteomes" id="UP000295388">
    <property type="component" value="Unassembled WGS sequence"/>
</dbReference>
<evidence type="ECO:0000313" key="4">
    <source>
        <dbReference type="EMBL" id="TDO49865.1"/>
    </source>
</evidence>
<dbReference type="RefSeq" id="WP_133800150.1">
    <property type="nucleotide sequence ID" value="NZ_SNWQ01000005.1"/>
</dbReference>
<dbReference type="AlphaFoldDB" id="A0A4R6KL72"/>
<dbReference type="OrthoDB" id="3863176at2"/>
<feature type="domain" description="Beta-lactamase-related" evidence="3">
    <location>
        <begin position="89"/>
        <end position="397"/>
    </location>
</feature>
<sequence length="408" mass="42518">MGMIRPALVLTALALIAPVACTSDDDGTVEPTAAPTVSGKPTAVPGTPTVRPQNRTPAPSTKALDPAKAAALQAVLAKVVKLNATIPDAYVAARGITAAVVTDKWMWSGAAGVDAAGTTLVPTTMLGAASITKTFVAAEVILLASAGKIDLDAPLSQYVRHRLTENDAPIRQHLAMRAGVPNFRPEEYAQLDKAIAAAPGKHWTAEEVLAYNTGPLLPPDSPYSYSNPSYLLLGLLIEKVTGQSLATVLRRDLARPAGLERAAFQDAEQPRPPLAEDRNPLCGKARDGFVPCRAFASSLGASASLAADAPTIARWGYQLYGGRVGPAELVRQMSLGEGNFGLGTMLFSYTFGNFLAFGHSGQLPDHTSMLVSVPELRLSVAVLVAAGGKDADELAGELIRAAVPLLDG</sequence>
<comment type="caution">
    <text evidence="4">The sequence shown here is derived from an EMBL/GenBank/DDBJ whole genome shotgun (WGS) entry which is preliminary data.</text>
</comment>
<keyword evidence="5" id="KW-1185">Reference proteome</keyword>
<feature type="compositionally biased region" description="Polar residues" evidence="1">
    <location>
        <begin position="50"/>
        <end position="59"/>
    </location>
</feature>
<proteinExistence type="predicted"/>
<evidence type="ECO:0000259" key="3">
    <source>
        <dbReference type="Pfam" id="PF00144"/>
    </source>
</evidence>
<evidence type="ECO:0000256" key="2">
    <source>
        <dbReference type="SAM" id="SignalP"/>
    </source>
</evidence>
<gene>
    <name evidence="4" type="ORF">EV643_10593</name>
</gene>
<organism evidence="4 5">
    <name type="scientific">Kribbella caucasensis</name>
    <dbReference type="NCBI Taxonomy" id="2512215"/>
    <lineage>
        <taxon>Bacteria</taxon>
        <taxon>Bacillati</taxon>
        <taxon>Actinomycetota</taxon>
        <taxon>Actinomycetes</taxon>
        <taxon>Propionibacteriales</taxon>
        <taxon>Kribbellaceae</taxon>
        <taxon>Kribbella</taxon>
    </lineage>
</organism>
<dbReference type="InterPro" id="IPR012338">
    <property type="entry name" value="Beta-lactam/transpept-like"/>
</dbReference>
<feature type="signal peptide" evidence="2">
    <location>
        <begin position="1"/>
        <end position="22"/>
    </location>
</feature>
<protein>
    <submittedName>
        <fullName evidence="4">CubicO group peptidase (Beta-lactamase class C family)</fullName>
    </submittedName>
</protein>
<feature type="chain" id="PRO_5038709942" evidence="2">
    <location>
        <begin position="23"/>
        <end position="408"/>
    </location>
</feature>
<dbReference type="EMBL" id="SNWQ01000005">
    <property type="protein sequence ID" value="TDO49865.1"/>
    <property type="molecule type" value="Genomic_DNA"/>
</dbReference>
<dbReference type="Gene3D" id="3.40.710.10">
    <property type="entry name" value="DD-peptidase/beta-lactamase superfamily"/>
    <property type="match status" value="1"/>
</dbReference>
<evidence type="ECO:0000256" key="1">
    <source>
        <dbReference type="SAM" id="MobiDB-lite"/>
    </source>
</evidence>
<accession>A0A4R6KL72</accession>
<dbReference type="PANTHER" id="PTHR46825:SF7">
    <property type="entry name" value="D-ALANYL-D-ALANINE CARBOXYPEPTIDASE"/>
    <property type="match status" value="1"/>
</dbReference>